<dbReference type="Proteomes" id="UP000315395">
    <property type="component" value="Chromosome"/>
</dbReference>
<feature type="region of interest" description="Disordered" evidence="1">
    <location>
        <begin position="234"/>
        <end position="256"/>
    </location>
</feature>
<dbReference type="RefSeq" id="WP_143784250.1">
    <property type="nucleotide sequence ID" value="NZ_CP041616.1"/>
</dbReference>
<keyword evidence="3" id="KW-1185">Reference proteome</keyword>
<reference evidence="2 3" key="1">
    <citation type="submission" date="2019-07" db="EMBL/GenBank/DDBJ databases">
        <title>complete genome sequencing of Ornithinimicrobium sp. H23M54.</title>
        <authorList>
            <person name="Bae J.-W."/>
            <person name="Lee S.-Y."/>
        </authorList>
    </citation>
    <scope>NUCLEOTIDE SEQUENCE [LARGE SCALE GENOMIC DNA]</scope>
    <source>
        <strain evidence="2 3">H23M54</strain>
    </source>
</reference>
<evidence type="ECO:0000256" key="1">
    <source>
        <dbReference type="SAM" id="MobiDB-lite"/>
    </source>
</evidence>
<dbReference type="AlphaFoldDB" id="A0A516GDG3"/>
<protein>
    <submittedName>
        <fullName evidence="2">Uncharacterized protein</fullName>
    </submittedName>
</protein>
<evidence type="ECO:0000313" key="3">
    <source>
        <dbReference type="Proteomes" id="UP000315395"/>
    </source>
</evidence>
<proteinExistence type="predicted"/>
<sequence length="256" mass="27756">MPNNEPEGALFPAGEGEYVDSSDPHESWLGFRELASVATFDALTVMTLLGELDAPTNADIHAFCYLGCLMSIYDGRPASDWGYAFSAVPPTLPFSPAVQGAADELLQRGLVERIHKADSLNGGDRRLFVTDEGRDEWEFFASLSAFEPRLRYLRAATATARLRSVPAVANALTNEPGLAQASKSQTVQMLLREISSKPLYEQFLLIESVLGGEHSNLVVPASVYLRVLEEQTRLEAEGDAPTGSDDAPPDPRGVNS</sequence>
<dbReference type="KEGG" id="orz:FNH13_15435"/>
<dbReference type="OrthoDB" id="5177995at2"/>
<name>A0A516GDG3_9MICO</name>
<organism evidence="2 3">
    <name type="scientific">Ornithinimicrobium ciconiae</name>
    <dbReference type="NCBI Taxonomy" id="2594265"/>
    <lineage>
        <taxon>Bacteria</taxon>
        <taxon>Bacillati</taxon>
        <taxon>Actinomycetota</taxon>
        <taxon>Actinomycetes</taxon>
        <taxon>Micrococcales</taxon>
        <taxon>Ornithinimicrobiaceae</taxon>
        <taxon>Ornithinimicrobium</taxon>
    </lineage>
</organism>
<accession>A0A516GDG3</accession>
<gene>
    <name evidence="2" type="ORF">FNH13_15435</name>
</gene>
<dbReference type="EMBL" id="CP041616">
    <property type="protein sequence ID" value="QDO89552.1"/>
    <property type="molecule type" value="Genomic_DNA"/>
</dbReference>
<evidence type="ECO:0000313" key="2">
    <source>
        <dbReference type="EMBL" id="QDO89552.1"/>
    </source>
</evidence>